<proteinExistence type="predicted"/>
<dbReference type="RefSeq" id="WP_074947874.1">
    <property type="nucleotide sequence ID" value="NZ_FOZU01000059.1"/>
</dbReference>
<organism evidence="2 3">
    <name type="scientific">Acinetobacter bohemicus</name>
    <dbReference type="NCBI Taxonomy" id="1435036"/>
    <lineage>
        <taxon>Bacteria</taxon>
        <taxon>Pseudomonadati</taxon>
        <taxon>Pseudomonadota</taxon>
        <taxon>Gammaproteobacteria</taxon>
        <taxon>Moraxellales</taxon>
        <taxon>Moraxellaceae</taxon>
        <taxon>Acinetobacter</taxon>
    </lineage>
</organism>
<gene>
    <name evidence="2" type="ORF">SAMN05444586_10596</name>
</gene>
<protein>
    <submittedName>
        <fullName evidence="2">Uncharacterized protein</fullName>
    </submittedName>
</protein>
<keyword evidence="3" id="KW-1185">Reference proteome</keyword>
<reference evidence="3" key="1">
    <citation type="submission" date="2016-10" db="EMBL/GenBank/DDBJ databases">
        <authorList>
            <person name="Varghese N."/>
            <person name="Submissions S."/>
        </authorList>
    </citation>
    <scope>NUCLEOTIDE SEQUENCE [LARGE SCALE GENOMIC DNA]</scope>
    <source>
        <strain evidence="3">ANC 5076</strain>
    </source>
</reference>
<dbReference type="Proteomes" id="UP000182827">
    <property type="component" value="Unassembled WGS sequence"/>
</dbReference>
<dbReference type="EMBL" id="FOZU01000059">
    <property type="protein sequence ID" value="SFT24622.1"/>
    <property type="molecule type" value="Genomic_DNA"/>
</dbReference>
<sequence length="144" mass="15718">MKNKFLFITLLVSGNALAVCPSNTKTVFSCTTANNKSIQVCDAGKSISYSFGKASSPELSIAVPRNRVTTYQWGGMGRNMNYTVNIPNGNTVYKVFNNVDKFDEYSASGVEVVQNRKSLATVKCSESKKIVSNIEGINLKNVDE</sequence>
<evidence type="ECO:0000256" key="1">
    <source>
        <dbReference type="SAM" id="SignalP"/>
    </source>
</evidence>
<evidence type="ECO:0000313" key="2">
    <source>
        <dbReference type="EMBL" id="SFT24622.1"/>
    </source>
</evidence>
<feature type="chain" id="PRO_5010384927" evidence="1">
    <location>
        <begin position="19"/>
        <end position="144"/>
    </location>
</feature>
<keyword evidence="1" id="KW-0732">Signal</keyword>
<feature type="signal peptide" evidence="1">
    <location>
        <begin position="1"/>
        <end position="18"/>
    </location>
</feature>
<accession>A0A1I6WFA7</accession>
<dbReference type="AlphaFoldDB" id="A0A1I6WFA7"/>
<name>A0A1I6WFA7_9GAMM</name>
<evidence type="ECO:0000313" key="3">
    <source>
        <dbReference type="Proteomes" id="UP000182827"/>
    </source>
</evidence>